<dbReference type="Pfam" id="PF17205">
    <property type="entry name" value="PSI_integrin"/>
    <property type="match status" value="1"/>
</dbReference>
<proteinExistence type="predicted"/>
<comment type="subcellular location">
    <subcellularLocation>
        <location evidence="1">Cell membrane</location>
    </subcellularLocation>
</comment>
<dbReference type="InterPro" id="IPR033760">
    <property type="entry name" value="Integrin_beta_N"/>
</dbReference>
<evidence type="ECO:0000256" key="3">
    <source>
        <dbReference type="ARBA" id="ARBA00023180"/>
    </source>
</evidence>
<keyword evidence="3" id="KW-0325">Glycoprotein</keyword>
<keyword evidence="4" id="KW-0732">Signal</keyword>
<keyword evidence="7" id="KW-1185">Reference proteome</keyword>
<evidence type="ECO:0000256" key="1">
    <source>
        <dbReference type="ARBA" id="ARBA00004236"/>
    </source>
</evidence>
<evidence type="ECO:0000313" key="7">
    <source>
        <dbReference type="Proteomes" id="UP000827092"/>
    </source>
</evidence>
<keyword evidence="2" id="KW-0472">Membrane</keyword>
<feature type="non-terminal residue" evidence="6">
    <location>
        <position position="91"/>
    </location>
</feature>
<organism evidence="6 7">
    <name type="scientific">Oedothorax gibbosus</name>
    <dbReference type="NCBI Taxonomy" id="931172"/>
    <lineage>
        <taxon>Eukaryota</taxon>
        <taxon>Metazoa</taxon>
        <taxon>Ecdysozoa</taxon>
        <taxon>Arthropoda</taxon>
        <taxon>Chelicerata</taxon>
        <taxon>Arachnida</taxon>
        <taxon>Araneae</taxon>
        <taxon>Araneomorphae</taxon>
        <taxon>Entelegynae</taxon>
        <taxon>Araneoidea</taxon>
        <taxon>Linyphiidae</taxon>
        <taxon>Erigoninae</taxon>
        <taxon>Oedothorax</taxon>
    </lineage>
</organism>
<evidence type="ECO:0000313" key="6">
    <source>
        <dbReference type="EMBL" id="KAG8173725.1"/>
    </source>
</evidence>
<feature type="signal peptide" evidence="4">
    <location>
        <begin position="1"/>
        <end position="30"/>
    </location>
</feature>
<dbReference type="SUPFAM" id="SSF103575">
    <property type="entry name" value="Plexin repeat"/>
    <property type="match status" value="1"/>
</dbReference>
<accession>A0AAV6TPF1</accession>
<protein>
    <recommendedName>
        <fullName evidence="5">PSI domain-containing protein</fullName>
    </recommendedName>
</protein>
<evidence type="ECO:0000256" key="2">
    <source>
        <dbReference type="ARBA" id="ARBA00022475"/>
    </source>
</evidence>
<dbReference type="Proteomes" id="UP000827092">
    <property type="component" value="Unassembled WGS sequence"/>
</dbReference>
<dbReference type="Gene3D" id="3.30.1680.10">
    <property type="entry name" value="ligand-binding face of the semaphorins, domain 2"/>
    <property type="match status" value="1"/>
</dbReference>
<evidence type="ECO:0000256" key="4">
    <source>
        <dbReference type="SAM" id="SignalP"/>
    </source>
</evidence>
<dbReference type="InterPro" id="IPR016201">
    <property type="entry name" value="PSI"/>
</dbReference>
<dbReference type="EMBL" id="JAFNEN010001516">
    <property type="protein sequence ID" value="KAG8173725.1"/>
    <property type="molecule type" value="Genomic_DNA"/>
</dbReference>
<feature type="domain" description="PSI" evidence="5">
    <location>
        <begin position="32"/>
        <end position="76"/>
    </location>
</feature>
<evidence type="ECO:0000259" key="5">
    <source>
        <dbReference type="SMART" id="SM00423"/>
    </source>
</evidence>
<dbReference type="AlphaFoldDB" id="A0AAV6TPF1"/>
<keyword evidence="2" id="KW-1003">Cell membrane</keyword>
<feature type="chain" id="PRO_5043720013" description="PSI domain-containing protein" evidence="4">
    <location>
        <begin position="31"/>
        <end position="91"/>
    </location>
</feature>
<gene>
    <name evidence="6" type="ORF">JTE90_024228</name>
</gene>
<name>A0AAV6TPF1_9ARAC</name>
<reference evidence="6 7" key="1">
    <citation type="journal article" date="2022" name="Nat. Ecol. Evol.">
        <title>A masculinizing supergene underlies an exaggerated male reproductive morph in a spider.</title>
        <authorList>
            <person name="Hendrickx F."/>
            <person name="De Corte Z."/>
            <person name="Sonet G."/>
            <person name="Van Belleghem S.M."/>
            <person name="Kostlbacher S."/>
            <person name="Vangestel C."/>
        </authorList>
    </citation>
    <scope>NUCLEOTIDE SEQUENCE [LARGE SCALE GENOMIC DNA]</scope>
    <source>
        <strain evidence="6">W744_W776</strain>
    </source>
</reference>
<sequence length="91" mass="10037">MDSNVRMFKASHCLITVLLIIQIILQEVTCNNCNLKETCGECIAESPLCAWCSQENFTKNGARRCDLLSNLESTCNKQDIAAPVGSLELIT</sequence>
<comment type="caution">
    <text evidence="6">The sequence shown here is derived from an EMBL/GenBank/DDBJ whole genome shotgun (WGS) entry which is preliminary data.</text>
</comment>
<dbReference type="GO" id="GO:0005886">
    <property type="term" value="C:plasma membrane"/>
    <property type="evidence" value="ECO:0007669"/>
    <property type="project" value="UniProtKB-SubCell"/>
</dbReference>
<dbReference type="SMART" id="SM00423">
    <property type="entry name" value="PSI"/>
    <property type="match status" value="1"/>
</dbReference>